<dbReference type="InterPro" id="IPR007867">
    <property type="entry name" value="GMC_OxRtase_C"/>
</dbReference>
<keyword evidence="5" id="KW-0560">Oxidoreductase</keyword>
<organism evidence="8 9">
    <name type="scientific">Arsenicibacter rosenii</name>
    <dbReference type="NCBI Taxonomy" id="1750698"/>
    <lineage>
        <taxon>Bacteria</taxon>
        <taxon>Pseudomonadati</taxon>
        <taxon>Bacteroidota</taxon>
        <taxon>Cytophagia</taxon>
        <taxon>Cytophagales</taxon>
        <taxon>Spirosomataceae</taxon>
        <taxon>Arsenicibacter</taxon>
    </lineage>
</organism>
<dbReference type="GO" id="GO:0050660">
    <property type="term" value="F:flavin adenine dinucleotide binding"/>
    <property type="evidence" value="ECO:0007669"/>
    <property type="project" value="InterPro"/>
</dbReference>
<protein>
    <submittedName>
        <fullName evidence="8">GMC family oxidoreductase</fullName>
    </submittedName>
</protein>
<dbReference type="SUPFAM" id="SSF54373">
    <property type="entry name" value="FAD-linked reductases, C-terminal domain"/>
    <property type="match status" value="1"/>
</dbReference>
<feature type="domain" description="Glucose-methanol-choline oxidoreductase N-terminal" evidence="6">
    <location>
        <begin position="227"/>
        <end position="322"/>
    </location>
</feature>
<keyword evidence="4" id="KW-0274">FAD</keyword>
<keyword evidence="3" id="KW-0285">Flavoprotein</keyword>
<evidence type="ECO:0000256" key="1">
    <source>
        <dbReference type="ARBA" id="ARBA00001974"/>
    </source>
</evidence>
<dbReference type="InterPro" id="IPR036188">
    <property type="entry name" value="FAD/NAD-bd_sf"/>
</dbReference>
<dbReference type="RefSeq" id="WP_071504939.1">
    <property type="nucleotide sequence ID" value="NZ_MORL01000012.1"/>
</dbReference>
<dbReference type="Proteomes" id="UP000181790">
    <property type="component" value="Unassembled WGS sequence"/>
</dbReference>
<dbReference type="Pfam" id="PF05199">
    <property type="entry name" value="GMC_oxred_C"/>
    <property type="match status" value="1"/>
</dbReference>
<evidence type="ECO:0000256" key="5">
    <source>
        <dbReference type="ARBA" id="ARBA00023002"/>
    </source>
</evidence>
<dbReference type="AlphaFoldDB" id="A0A1S2VHZ7"/>
<evidence type="ECO:0000259" key="7">
    <source>
        <dbReference type="Pfam" id="PF05199"/>
    </source>
</evidence>
<comment type="similarity">
    <text evidence="2">Belongs to the GMC oxidoreductase family.</text>
</comment>
<dbReference type="PANTHER" id="PTHR42784:SF1">
    <property type="entry name" value="PYRANOSE 2-OXIDASE"/>
    <property type="match status" value="1"/>
</dbReference>
<evidence type="ECO:0000259" key="6">
    <source>
        <dbReference type="Pfam" id="PF00732"/>
    </source>
</evidence>
<comment type="cofactor">
    <cofactor evidence="1">
        <name>FAD</name>
        <dbReference type="ChEBI" id="CHEBI:57692"/>
    </cofactor>
</comment>
<dbReference type="InterPro" id="IPR000172">
    <property type="entry name" value="GMC_OxRdtase_N"/>
</dbReference>
<keyword evidence="9" id="KW-1185">Reference proteome</keyword>
<evidence type="ECO:0000256" key="4">
    <source>
        <dbReference type="ARBA" id="ARBA00022827"/>
    </source>
</evidence>
<evidence type="ECO:0000313" key="8">
    <source>
        <dbReference type="EMBL" id="OIN57478.1"/>
    </source>
</evidence>
<dbReference type="SUPFAM" id="SSF51905">
    <property type="entry name" value="FAD/NAD(P)-binding domain"/>
    <property type="match status" value="1"/>
</dbReference>
<dbReference type="GO" id="GO:0016614">
    <property type="term" value="F:oxidoreductase activity, acting on CH-OH group of donors"/>
    <property type="evidence" value="ECO:0007669"/>
    <property type="project" value="InterPro"/>
</dbReference>
<dbReference type="EMBL" id="MORL01000012">
    <property type="protein sequence ID" value="OIN57478.1"/>
    <property type="molecule type" value="Genomic_DNA"/>
</dbReference>
<proteinExistence type="inferred from homology"/>
<dbReference type="PANTHER" id="PTHR42784">
    <property type="entry name" value="PYRANOSE 2-OXIDASE"/>
    <property type="match status" value="1"/>
</dbReference>
<name>A0A1S2VHZ7_9BACT</name>
<accession>A0A1S2VHZ7</accession>
<reference evidence="8 9" key="1">
    <citation type="submission" date="2016-10" db="EMBL/GenBank/DDBJ databases">
        <title>Arsenicibacter rosenii gen. nov., sp. nov., an efficient arsenic-methylating bacterium isolated from an arsenic-contaminated paddy soil.</title>
        <authorList>
            <person name="Huang K."/>
        </authorList>
    </citation>
    <scope>NUCLEOTIDE SEQUENCE [LARGE SCALE GENOMIC DNA]</scope>
    <source>
        <strain evidence="8 9">SM-1</strain>
    </source>
</reference>
<sequence length="575" mass="65050">MAYLNLDSVKDRTYDAIVVGTGISGGWAAKELTGKGLKTLVLERGRPVQHVTDYPTAMQSPWEFPHLTEVPALIKKEYPIASRHYAFREDTIHFYAKDSTHPYIQETPFDWIHFYQVGGRSLVWGRQTQRWSDFDFEGPARDGYAVDWPIRYADLAPWYSHVERFAGITGNKDGLPNLPDGEFLPPHEMSCVEKYFRNQVARNYTDRFVIMGRAAHLTKPAAIHSQQGRGQCQHRTLCERGCPYGGYYSTNSSTLPWAERTGNLTLQPHSVVHSVIYNEQKKKAVGVRVIDARTLGMTEYYAKIIFLNASALNTSLILLNSTSNRFPAGLGNDHDILGRFVAFHSYRGRIYASYDGQLDSATDGQRPNSCYIPRFRNLHKQETSGPASGFLRGYAATFSADRPARRDQSGWGETLKENLNKRSWNGWNIGSNMMAETIPKATNRVYTDSTLTDPFGMPQLRVHVAYDDNDEKILNDFFEQFTEMYTKAGFTNIRTVDTQRRPGNENHEMGGVRMGHDPKTSMLNRWNQLHACPNVFVTDGACMTSTSTQNPSLTYMALTARAAHYAVKQLKSGKL</sequence>
<comment type="caution">
    <text evidence="8">The sequence shown here is derived from an EMBL/GenBank/DDBJ whole genome shotgun (WGS) entry which is preliminary data.</text>
</comment>
<gene>
    <name evidence="8" type="ORF">BLX24_19815</name>
</gene>
<evidence type="ECO:0000256" key="3">
    <source>
        <dbReference type="ARBA" id="ARBA00022630"/>
    </source>
</evidence>
<dbReference type="Gene3D" id="3.50.50.60">
    <property type="entry name" value="FAD/NAD(P)-binding domain"/>
    <property type="match status" value="2"/>
</dbReference>
<evidence type="ECO:0000313" key="9">
    <source>
        <dbReference type="Proteomes" id="UP000181790"/>
    </source>
</evidence>
<dbReference type="Pfam" id="PF00732">
    <property type="entry name" value="GMC_oxred_N"/>
    <property type="match status" value="1"/>
</dbReference>
<evidence type="ECO:0000256" key="2">
    <source>
        <dbReference type="ARBA" id="ARBA00010790"/>
    </source>
</evidence>
<dbReference type="InterPro" id="IPR051473">
    <property type="entry name" value="P2Ox-like"/>
</dbReference>
<feature type="domain" description="Glucose-methanol-choline oxidoreductase C-terminal" evidence="7">
    <location>
        <begin position="439"/>
        <end position="558"/>
    </location>
</feature>
<dbReference type="OrthoDB" id="1154541at2"/>